<dbReference type="PROSITE" id="PS01229">
    <property type="entry name" value="COF_2"/>
    <property type="match status" value="1"/>
</dbReference>
<organism evidence="6 7">
    <name type="scientific">Fusibacter ferrireducens</name>
    <dbReference type="NCBI Taxonomy" id="2785058"/>
    <lineage>
        <taxon>Bacteria</taxon>
        <taxon>Bacillati</taxon>
        <taxon>Bacillota</taxon>
        <taxon>Clostridia</taxon>
        <taxon>Eubacteriales</taxon>
        <taxon>Eubacteriales Family XII. Incertae Sedis</taxon>
        <taxon>Fusibacter</taxon>
    </lineage>
</organism>
<evidence type="ECO:0000256" key="5">
    <source>
        <dbReference type="ARBA" id="ARBA00034778"/>
    </source>
</evidence>
<reference evidence="6 7" key="1">
    <citation type="submission" date="2020-11" db="EMBL/GenBank/DDBJ databases">
        <title>Fusibacter basophilias sp. nov.</title>
        <authorList>
            <person name="Qiu D."/>
        </authorList>
    </citation>
    <scope>NUCLEOTIDE SEQUENCE [LARGE SCALE GENOMIC DNA]</scope>
    <source>
        <strain evidence="6 7">Q10-2</strain>
    </source>
</reference>
<dbReference type="Gene3D" id="3.30.1240.10">
    <property type="match status" value="1"/>
</dbReference>
<dbReference type="InterPro" id="IPR000150">
    <property type="entry name" value="Cof"/>
</dbReference>
<dbReference type="GO" id="GO:0016787">
    <property type="term" value="F:hydrolase activity"/>
    <property type="evidence" value="ECO:0007669"/>
    <property type="project" value="UniProtKB-KW"/>
</dbReference>
<evidence type="ECO:0000256" key="4">
    <source>
        <dbReference type="ARBA" id="ARBA00022842"/>
    </source>
</evidence>
<dbReference type="InterPro" id="IPR036412">
    <property type="entry name" value="HAD-like_sf"/>
</dbReference>
<dbReference type="NCBIfam" id="TIGR00099">
    <property type="entry name" value="Cof-subfamily"/>
    <property type="match status" value="1"/>
</dbReference>
<dbReference type="SFLD" id="SFLDG01140">
    <property type="entry name" value="C2.B:_Phosphomannomutase_and_P"/>
    <property type="match status" value="1"/>
</dbReference>
<keyword evidence="7" id="KW-1185">Reference proteome</keyword>
<comment type="cofactor">
    <cofactor evidence="1">
        <name>Mg(2+)</name>
        <dbReference type="ChEBI" id="CHEBI:18420"/>
    </cofactor>
</comment>
<sequence>MENNKKIKAVISDLDGTLLNQYHTLSELSKETIKALKTHDVQFLIATGRHHCDAKNIRERLDVDAFIIAANGATVLNPAGEIIHQAVMNPEVVAQLLSMEIEAGVFKNIYQEDRWMVETIDRVFEDYHQEGDFVYTLCKFEEQLSKPINKVFFTSRDHSLLIPIEKQVLERYGEHVDVAFSVPECLEVMPKGTNKGQALIETLKHLGITLDESVAFGDGMNDFEMLSVVGTGYLMANANEQLKKRLPNNPQVGHHSEDAVAKKIIELFSIESVKKDPLSAS</sequence>
<evidence type="ECO:0000313" key="7">
    <source>
        <dbReference type="Proteomes" id="UP000614200"/>
    </source>
</evidence>
<comment type="similarity">
    <text evidence="5">Belongs to the HAD-like hydrolase superfamily. Cof family.</text>
</comment>
<dbReference type="PANTHER" id="PTHR47267">
    <property type="match status" value="1"/>
</dbReference>
<proteinExistence type="inferred from homology"/>
<evidence type="ECO:0000256" key="2">
    <source>
        <dbReference type="ARBA" id="ARBA00022723"/>
    </source>
</evidence>
<dbReference type="CDD" id="cd07516">
    <property type="entry name" value="HAD_Pase"/>
    <property type="match status" value="1"/>
</dbReference>
<comment type="caution">
    <text evidence="6">The sequence shown here is derived from an EMBL/GenBank/DDBJ whole genome shotgun (WGS) entry which is preliminary data.</text>
</comment>
<dbReference type="Proteomes" id="UP000614200">
    <property type="component" value="Unassembled WGS sequence"/>
</dbReference>
<dbReference type="SFLD" id="SFLDS00003">
    <property type="entry name" value="Haloacid_Dehalogenase"/>
    <property type="match status" value="1"/>
</dbReference>
<evidence type="ECO:0000256" key="3">
    <source>
        <dbReference type="ARBA" id="ARBA00022801"/>
    </source>
</evidence>
<protein>
    <submittedName>
        <fullName evidence="6">Cof-type HAD-IIB family hydrolase</fullName>
    </submittedName>
</protein>
<dbReference type="PANTHER" id="PTHR47267:SF4">
    <property type="entry name" value="PYRIDOXAL PHOSPHATE PHOSPHATASE YIGL"/>
    <property type="match status" value="1"/>
</dbReference>
<gene>
    <name evidence="6" type="ORF">ISU02_07855</name>
</gene>
<keyword evidence="2" id="KW-0479">Metal-binding</keyword>
<dbReference type="Gene3D" id="3.40.50.1000">
    <property type="entry name" value="HAD superfamily/HAD-like"/>
    <property type="match status" value="1"/>
</dbReference>
<keyword evidence="3 6" id="KW-0378">Hydrolase</keyword>
<evidence type="ECO:0000313" key="6">
    <source>
        <dbReference type="EMBL" id="MBF4693030.1"/>
    </source>
</evidence>
<dbReference type="InterPro" id="IPR023214">
    <property type="entry name" value="HAD_sf"/>
</dbReference>
<dbReference type="InterPro" id="IPR006379">
    <property type="entry name" value="HAD-SF_hydro_IIB"/>
</dbReference>
<dbReference type="SUPFAM" id="SSF56784">
    <property type="entry name" value="HAD-like"/>
    <property type="match status" value="1"/>
</dbReference>
<keyword evidence="4" id="KW-0460">Magnesium</keyword>
<accession>A0ABR9ZT21</accession>
<name>A0ABR9ZT21_9FIRM</name>
<evidence type="ECO:0000256" key="1">
    <source>
        <dbReference type="ARBA" id="ARBA00001946"/>
    </source>
</evidence>
<dbReference type="NCBIfam" id="TIGR01484">
    <property type="entry name" value="HAD-SF-IIB"/>
    <property type="match status" value="1"/>
</dbReference>
<dbReference type="RefSeq" id="WP_194701263.1">
    <property type="nucleotide sequence ID" value="NZ_JADKNH010000004.1"/>
</dbReference>
<dbReference type="Pfam" id="PF08282">
    <property type="entry name" value="Hydrolase_3"/>
    <property type="match status" value="1"/>
</dbReference>
<dbReference type="EMBL" id="JADKNH010000004">
    <property type="protein sequence ID" value="MBF4693030.1"/>
    <property type="molecule type" value="Genomic_DNA"/>
</dbReference>
<dbReference type="PROSITE" id="PS01228">
    <property type="entry name" value="COF_1"/>
    <property type="match status" value="1"/>
</dbReference>